<sequence>MSSGISAFLSKRGAGRANVRQDISNYKGMIMPVTKCEPETTRKASRKSVKTQETVLSALLAQTEEVSVPLASLIKSPLNVRTVPYSAESVSELAESIKGVGLLQNLVVHTLPGDRYGVAAGGRRLAALNMLAERGIIPADWPVRVKVIPQELATAASMTEKRSSSGYAPCRTDCRIPCDGAGRQNACTNR</sequence>
<dbReference type="SUPFAM" id="SSF110849">
    <property type="entry name" value="ParB/Sulfiredoxin"/>
    <property type="match status" value="1"/>
</dbReference>
<feature type="domain" description="ParB-like N-terminal" evidence="1">
    <location>
        <begin position="66"/>
        <end position="162"/>
    </location>
</feature>
<dbReference type="AlphaFoldDB" id="A0A376VUU9"/>
<evidence type="ECO:0000313" key="3">
    <source>
        <dbReference type="Proteomes" id="UP000254716"/>
    </source>
</evidence>
<dbReference type="GO" id="GO:0005694">
    <property type="term" value="C:chromosome"/>
    <property type="evidence" value="ECO:0007669"/>
    <property type="project" value="TreeGrafter"/>
</dbReference>
<accession>A0A376VUU9</accession>
<dbReference type="InterPro" id="IPR036086">
    <property type="entry name" value="ParB/Sulfiredoxin_sf"/>
</dbReference>
<evidence type="ECO:0000259" key="1">
    <source>
        <dbReference type="SMART" id="SM00470"/>
    </source>
</evidence>
<gene>
    <name evidence="2" type="primary">ycjA_1</name>
    <name evidence="2" type="ORF">NCTC9081_00309</name>
</gene>
<dbReference type="PANTHER" id="PTHR33375">
    <property type="entry name" value="CHROMOSOME-PARTITIONING PROTEIN PARB-RELATED"/>
    <property type="match status" value="1"/>
</dbReference>
<dbReference type="InterPro" id="IPR003115">
    <property type="entry name" value="ParB_N"/>
</dbReference>
<dbReference type="Proteomes" id="UP000254716">
    <property type="component" value="Unassembled WGS sequence"/>
</dbReference>
<dbReference type="Pfam" id="PF02195">
    <property type="entry name" value="ParB_N"/>
    <property type="match status" value="1"/>
</dbReference>
<reference evidence="2 3" key="1">
    <citation type="submission" date="2018-06" db="EMBL/GenBank/DDBJ databases">
        <authorList>
            <consortium name="Pathogen Informatics"/>
            <person name="Doyle S."/>
        </authorList>
    </citation>
    <scope>NUCLEOTIDE SEQUENCE [LARGE SCALE GENOMIC DNA]</scope>
    <source>
        <strain evidence="2 3">NCTC9081</strain>
    </source>
</reference>
<evidence type="ECO:0000313" key="2">
    <source>
        <dbReference type="EMBL" id="STJ14967.1"/>
    </source>
</evidence>
<dbReference type="PANTHER" id="PTHR33375:SF7">
    <property type="entry name" value="CHROMOSOME 2-PARTITIONING PROTEIN PARB-RELATED"/>
    <property type="match status" value="1"/>
</dbReference>
<name>A0A376VUU9_ECOLX</name>
<dbReference type="SMART" id="SM00470">
    <property type="entry name" value="ParB"/>
    <property type="match status" value="1"/>
</dbReference>
<protein>
    <submittedName>
        <fullName evidence="2">ParB-like nuclease</fullName>
    </submittedName>
</protein>
<dbReference type="CDD" id="cd16406">
    <property type="entry name" value="ParB_N_like"/>
    <property type="match status" value="1"/>
</dbReference>
<dbReference type="InterPro" id="IPR050336">
    <property type="entry name" value="Chromosome_partition/occlusion"/>
</dbReference>
<organism evidence="2 3">
    <name type="scientific">Escherichia coli</name>
    <dbReference type="NCBI Taxonomy" id="562"/>
    <lineage>
        <taxon>Bacteria</taxon>
        <taxon>Pseudomonadati</taxon>
        <taxon>Pseudomonadota</taxon>
        <taxon>Gammaproteobacteria</taxon>
        <taxon>Enterobacterales</taxon>
        <taxon>Enterobacteriaceae</taxon>
        <taxon>Escherichia</taxon>
    </lineage>
</organism>
<proteinExistence type="predicted"/>
<dbReference type="Gene3D" id="3.90.1530.30">
    <property type="match status" value="1"/>
</dbReference>
<dbReference type="GO" id="GO:0007059">
    <property type="term" value="P:chromosome segregation"/>
    <property type="evidence" value="ECO:0007669"/>
    <property type="project" value="TreeGrafter"/>
</dbReference>
<dbReference type="EMBL" id="UGCV01000006">
    <property type="protein sequence ID" value="STJ14967.1"/>
    <property type="molecule type" value="Genomic_DNA"/>
</dbReference>